<dbReference type="SUPFAM" id="SSF56784">
    <property type="entry name" value="HAD-like"/>
    <property type="match status" value="1"/>
</dbReference>
<dbReference type="InterPro" id="IPR006439">
    <property type="entry name" value="HAD-SF_hydro_IA"/>
</dbReference>
<dbReference type="PANTHER" id="PTHR18901">
    <property type="entry name" value="2-DEOXYGLUCOSE-6-PHOSPHATE PHOSPHATASE 2"/>
    <property type="match status" value="1"/>
</dbReference>
<dbReference type="GO" id="GO:0016787">
    <property type="term" value="F:hydrolase activity"/>
    <property type="evidence" value="ECO:0007669"/>
    <property type="project" value="UniProtKB-KW"/>
</dbReference>
<reference evidence="1 2" key="1">
    <citation type="submission" date="2018-06" db="EMBL/GenBank/DDBJ databases">
        <title>Genomic Encyclopedia of Archaeal and Bacterial Type Strains, Phase II (KMG-II): from individual species to whole genera.</title>
        <authorList>
            <person name="Goeker M."/>
        </authorList>
    </citation>
    <scope>NUCLEOTIDE SEQUENCE [LARGE SCALE GENOMIC DNA]</scope>
    <source>
        <strain evidence="1 2">DSM 12408</strain>
    </source>
</reference>
<protein>
    <submittedName>
        <fullName evidence="1">HAD superfamily hydrolase (TIGR01509 family)</fullName>
    </submittedName>
</protein>
<dbReference type="SFLD" id="SFLDG01135">
    <property type="entry name" value="C1.5.6:_HAD__Beta-PGM__Phospha"/>
    <property type="match status" value="1"/>
</dbReference>
<dbReference type="Pfam" id="PF00702">
    <property type="entry name" value="Hydrolase"/>
    <property type="match status" value="1"/>
</dbReference>
<evidence type="ECO:0000313" key="2">
    <source>
        <dbReference type="Proteomes" id="UP000248987"/>
    </source>
</evidence>
<evidence type="ECO:0000313" key="1">
    <source>
        <dbReference type="EMBL" id="RAJ27611.1"/>
    </source>
</evidence>
<comment type="caution">
    <text evidence="1">The sequence shown here is derived from an EMBL/GenBank/DDBJ whole genome shotgun (WGS) entry which is preliminary data.</text>
</comment>
<sequence>MLKAVLFDMDGVIVNTEPLHRKAYHLMFDDVNIDVSETLYASFTGQSTRAICEILVDHFKLPLGPHTLVELKRDHFKYLFENDDALDLLPGVLDLIKDYHNNGLTLVLASSASMDNINNIFERFNLDSYFVAKLSGADLKASKPHPEIFEKAALASGHERHECMVIEDSTNGIKAAIDAGIFCVGYDSLHSQDQDYKHADLVVSHFKDLAYHSISEHFNPVLADK</sequence>
<accession>A0A1A7QUG0</accession>
<dbReference type="SFLD" id="SFLDS00003">
    <property type="entry name" value="Haloacid_Dehalogenase"/>
    <property type="match status" value="1"/>
</dbReference>
<dbReference type="AlphaFoldDB" id="A0A1A7QUG0"/>
<keyword evidence="1" id="KW-0378">Hydrolase</keyword>
<gene>
    <name evidence="1" type="ORF">LX77_00184</name>
</gene>
<dbReference type="InterPro" id="IPR023198">
    <property type="entry name" value="PGP-like_dom2"/>
</dbReference>
<dbReference type="EMBL" id="QLLQ01000001">
    <property type="protein sequence ID" value="RAJ27611.1"/>
    <property type="molecule type" value="Genomic_DNA"/>
</dbReference>
<dbReference type="RefSeq" id="WP_066437540.1">
    <property type="nucleotide sequence ID" value="NZ_LZRN01000045.1"/>
</dbReference>
<dbReference type="OrthoDB" id="9797743at2"/>
<dbReference type="Gene3D" id="3.40.50.1000">
    <property type="entry name" value="HAD superfamily/HAD-like"/>
    <property type="match status" value="1"/>
</dbReference>
<dbReference type="PANTHER" id="PTHR18901:SF38">
    <property type="entry name" value="PSEUDOURIDINE-5'-PHOSPHATASE"/>
    <property type="match status" value="1"/>
</dbReference>
<dbReference type="Gene3D" id="1.10.150.240">
    <property type="entry name" value="Putative phosphatase, domain 2"/>
    <property type="match status" value="1"/>
</dbReference>
<proteinExistence type="predicted"/>
<dbReference type="SFLD" id="SFLDG01129">
    <property type="entry name" value="C1.5:_HAD__Beta-PGM__Phosphata"/>
    <property type="match status" value="1"/>
</dbReference>
<dbReference type="InterPro" id="IPR023214">
    <property type="entry name" value="HAD_sf"/>
</dbReference>
<name>A0A1A7QUG0_9FLAO</name>
<dbReference type="Proteomes" id="UP000248987">
    <property type="component" value="Unassembled WGS sequence"/>
</dbReference>
<keyword evidence="2" id="KW-1185">Reference proteome</keyword>
<dbReference type="STRING" id="49280.A9996_16240"/>
<dbReference type="NCBIfam" id="TIGR01509">
    <property type="entry name" value="HAD-SF-IA-v3"/>
    <property type="match status" value="1"/>
</dbReference>
<dbReference type="InterPro" id="IPR036412">
    <property type="entry name" value="HAD-like_sf"/>
</dbReference>
<organism evidence="1 2">
    <name type="scientific">Gelidibacter algens</name>
    <dbReference type="NCBI Taxonomy" id="49280"/>
    <lineage>
        <taxon>Bacteria</taxon>
        <taxon>Pseudomonadati</taxon>
        <taxon>Bacteroidota</taxon>
        <taxon>Flavobacteriia</taxon>
        <taxon>Flavobacteriales</taxon>
        <taxon>Flavobacteriaceae</taxon>
        <taxon>Gelidibacter</taxon>
    </lineage>
</organism>